<evidence type="ECO:0000313" key="2">
    <source>
        <dbReference type="Proteomes" id="UP000006334"/>
    </source>
</evidence>
<organism evidence="1 2">
    <name type="scientific">Aliiglaciecola lipolytica E3</name>
    <dbReference type="NCBI Taxonomy" id="1127673"/>
    <lineage>
        <taxon>Bacteria</taxon>
        <taxon>Pseudomonadati</taxon>
        <taxon>Pseudomonadota</taxon>
        <taxon>Gammaproteobacteria</taxon>
        <taxon>Alteromonadales</taxon>
        <taxon>Alteromonadaceae</taxon>
        <taxon>Aliiglaciecola</taxon>
    </lineage>
</organism>
<dbReference type="STRING" id="1127673.GLIP_1403"/>
<dbReference type="Proteomes" id="UP000006334">
    <property type="component" value="Unassembled WGS sequence"/>
</dbReference>
<comment type="caution">
    <text evidence="1">The sequence shown here is derived from an EMBL/GenBank/DDBJ whole genome shotgun (WGS) entry which is preliminary data.</text>
</comment>
<dbReference type="Pfam" id="PF06945">
    <property type="entry name" value="DUF1289"/>
    <property type="match status" value="1"/>
</dbReference>
<proteinExistence type="predicted"/>
<dbReference type="InterPro" id="IPR010710">
    <property type="entry name" value="DUF1289"/>
</dbReference>
<protein>
    <submittedName>
        <fullName evidence="1">Uncharacterized protein</fullName>
    </submittedName>
</protein>
<dbReference type="EMBL" id="BAEN01000030">
    <property type="protein sequence ID" value="GAC14039.1"/>
    <property type="molecule type" value="Genomic_DNA"/>
</dbReference>
<reference evidence="1 2" key="1">
    <citation type="journal article" date="2017" name="Antonie Van Leeuwenhoek">
        <title>Rhizobium rhizosphaerae sp. nov., a novel species isolated from rice rhizosphere.</title>
        <authorList>
            <person name="Zhao J.J."/>
            <person name="Zhang J."/>
            <person name="Zhang R.J."/>
            <person name="Zhang C.W."/>
            <person name="Yin H.Q."/>
            <person name="Zhang X.X."/>
        </authorList>
    </citation>
    <scope>NUCLEOTIDE SEQUENCE [LARGE SCALE GENOMIC DNA]</scope>
    <source>
        <strain evidence="1 2">E3</strain>
    </source>
</reference>
<gene>
    <name evidence="1" type="ORF">GLIP_1403</name>
</gene>
<evidence type="ECO:0000313" key="1">
    <source>
        <dbReference type="EMBL" id="GAC14039.1"/>
    </source>
</evidence>
<dbReference type="AlphaFoldDB" id="K6X039"/>
<accession>K6X039</accession>
<keyword evidence="2" id="KW-1185">Reference proteome</keyword>
<name>K6X039_9ALTE</name>
<sequence>MGCYRSLDEILVWGESDNSQKLEIIACTAERRQEYIRKLKNNS</sequence>